<dbReference type="EMBL" id="JARGDH010000001">
    <property type="protein sequence ID" value="KAL0278587.1"/>
    <property type="molecule type" value="Genomic_DNA"/>
</dbReference>
<sequence length="172" mass="19775">MKLPFASLLGHNLKKYRRFYCRVCTAGGFGHAWFVLILGIVGALVTICDIIQITEGGSMLTENLWRNRINRGTQRLVRPETERDLKLMVSILSMEHYILMVFGVSQKNPALLLPWMMMEATVIALEAILFGMRLFVEGFAMSRGEVFMSAIVIHNWFQVFCFFRKNLTMCDL</sequence>
<dbReference type="AlphaFoldDB" id="A0AAW2IA27"/>
<evidence type="ECO:0000313" key="2">
    <source>
        <dbReference type="EMBL" id="KAL0278587.1"/>
    </source>
</evidence>
<name>A0AAW2IA27_9NEOP</name>
<feature type="transmembrane region" description="Helical" evidence="1">
    <location>
        <begin position="111"/>
        <end position="134"/>
    </location>
</feature>
<feature type="transmembrane region" description="Helical" evidence="1">
    <location>
        <begin position="146"/>
        <end position="163"/>
    </location>
</feature>
<proteinExistence type="predicted"/>
<protein>
    <submittedName>
        <fullName evidence="2">Uncharacterized protein</fullName>
    </submittedName>
</protein>
<accession>A0AAW2IA27</accession>
<keyword evidence="1" id="KW-1133">Transmembrane helix</keyword>
<keyword evidence="1" id="KW-0812">Transmembrane</keyword>
<keyword evidence="1" id="KW-0472">Membrane</keyword>
<feature type="transmembrane region" description="Helical" evidence="1">
    <location>
        <begin position="20"/>
        <end position="53"/>
    </location>
</feature>
<gene>
    <name evidence="2" type="ORF">PYX00_000366</name>
</gene>
<organism evidence="2">
    <name type="scientific">Menopon gallinae</name>
    <name type="common">poultry shaft louse</name>
    <dbReference type="NCBI Taxonomy" id="328185"/>
    <lineage>
        <taxon>Eukaryota</taxon>
        <taxon>Metazoa</taxon>
        <taxon>Ecdysozoa</taxon>
        <taxon>Arthropoda</taxon>
        <taxon>Hexapoda</taxon>
        <taxon>Insecta</taxon>
        <taxon>Pterygota</taxon>
        <taxon>Neoptera</taxon>
        <taxon>Paraneoptera</taxon>
        <taxon>Psocodea</taxon>
        <taxon>Troctomorpha</taxon>
        <taxon>Phthiraptera</taxon>
        <taxon>Amblycera</taxon>
        <taxon>Menoponidae</taxon>
        <taxon>Menopon</taxon>
    </lineage>
</organism>
<comment type="caution">
    <text evidence="2">The sequence shown here is derived from an EMBL/GenBank/DDBJ whole genome shotgun (WGS) entry which is preliminary data.</text>
</comment>
<evidence type="ECO:0000256" key="1">
    <source>
        <dbReference type="SAM" id="Phobius"/>
    </source>
</evidence>
<reference evidence="2" key="1">
    <citation type="journal article" date="2024" name="Gigascience">
        <title>Chromosome-level genome of the poultry shaft louse Menopon gallinae provides insight into the host-switching and adaptive evolution of parasitic lice.</title>
        <authorList>
            <person name="Xu Y."/>
            <person name="Ma L."/>
            <person name="Liu S."/>
            <person name="Liang Y."/>
            <person name="Liu Q."/>
            <person name="He Z."/>
            <person name="Tian L."/>
            <person name="Duan Y."/>
            <person name="Cai W."/>
            <person name="Li H."/>
            <person name="Song F."/>
        </authorList>
    </citation>
    <scope>NUCLEOTIDE SEQUENCE</scope>
    <source>
        <strain evidence="2">Cailab_2023a</strain>
    </source>
</reference>